<evidence type="ECO:0000313" key="1">
    <source>
        <dbReference type="EnsemblPlants" id="OB01G40810.1"/>
    </source>
</evidence>
<evidence type="ECO:0000313" key="2">
    <source>
        <dbReference type="Proteomes" id="UP000006038"/>
    </source>
</evidence>
<dbReference type="Proteomes" id="UP000006038">
    <property type="component" value="Chromosome 1"/>
</dbReference>
<sequence length="56" mass="6264">MQWITRQIIFVSIAPNHLSDNPFVSGNGRSDEPFSTDQLSISSTAECSKLFFCLLN</sequence>
<dbReference type="AlphaFoldDB" id="J3L4C5"/>
<accession>J3L4C5</accession>
<reference evidence="1" key="1">
    <citation type="journal article" date="2013" name="Nat. Commun.">
        <title>Whole-genome sequencing of Oryza brachyantha reveals mechanisms underlying Oryza genome evolution.</title>
        <authorList>
            <person name="Chen J."/>
            <person name="Huang Q."/>
            <person name="Gao D."/>
            <person name="Wang J."/>
            <person name="Lang Y."/>
            <person name="Liu T."/>
            <person name="Li B."/>
            <person name="Bai Z."/>
            <person name="Luis Goicoechea J."/>
            <person name="Liang C."/>
            <person name="Chen C."/>
            <person name="Zhang W."/>
            <person name="Sun S."/>
            <person name="Liao Y."/>
            <person name="Zhang X."/>
            <person name="Yang L."/>
            <person name="Song C."/>
            <person name="Wang M."/>
            <person name="Shi J."/>
            <person name="Liu G."/>
            <person name="Liu J."/>
            <person name="Zhou H."/>
            <person name="Zhou W."/>
            <person name="Yu Q."/>
            <person name="An N."/>
            <person name="Chen Y."/>
            <person name="Cai Q."/>
            <person name="Wang B."/>
            <person name="Liu B."/>
            <person name="Min J."/>
            <person name="Huang Y."/>
            <person name="Wu H."/>
            <person name="Li Z."/>
            <person name="Zhang Y."/>
            <person name="Yin Y."/>
            <person name="Song W."/>
            <person name="Jiang J."/>
            <person name="Jackson S.A."/>
            <person name="Wing R.A."/>
            <person name="Wang J."/>
            <person name="Chen M."/>
        </authorList>
    </citation>
    <scope>NUCLEOTIDE SEQUENCE [LARGE SCALE GENOMIC DNA]</scope>
    <source>
        <strain evidence="1">cv. IRGC 101232</strain>
    </source>
</reference>
<organism evidence="1">
    <name type="scientific">Oryza brachyantha</name>
    <name type="common">malo sina</name>
    <dbReference type="NCBI Taxonomy" id="4533"/>
    <lineage>
        <taxon>Eukaryota</taxon>
        <taxon>Viridiplantae</taxon>
        <taxon>Streptophyta</taxon>
        <taxon>Embryophyta</taxon>
        <taxon>Tracheophyta</taxon>
        <taxon>Spermatophyta</taxon>
        <taxon>Magnoliopsida</taxon>
        <taxon>Liliopsida</taxon>
        <taxon>Poales</taxon>
        <taxon>Poaceae</taxon>
        <taxon>BOP clade</taxon>
        <taxon>Oryzoideae</taxon>
        <taxon>Oryzeae</taxon>
        <taxon>Oryzinae</taxon>
        <taxon>Oryza</taxon>
    </lineage>
</organism>
<keyword evidence="2" id="KW-1185">Reference proteome</keyword>
<reference evidence="1" key="2">
    <citation type="submission" date="2013-04" db="UniProtKB">
        <authorList>
            <consortium name="EnsemblPlants"/>
        </authorList>
    </citation>
    <scope>IDENTIFICATION</scope>
</reference>
<proteinExistence type="predicted"/>
<dbReference type="EnsemblPlants" id="OB01G40810.1">
    <property type="protein sequence ID" value="OB01G40810.1"/>
    <property type="gene ID" value="OB01G40810"/>
</dbReference>
<protein>
    <submittedName>
        <fullName evidence="1">Uncharacterized protein</fullName>
    </submittedName>
</protein>
<dbReference type="Gramene" id="OB01G40810.1">
    <property type="protein sequence ID" value="OB01G40810.1"/>
    <property type="gene ID" value="OB01G40810"/>
</dbReference>
<dbReference type="HOGENOM" id="CLU_3017451_0_0_1"/>
<name>J3L4C5_ORYBR</name>